<evidence type="ECO:0000256" key="5">
    <source>
        <dbReference type="ARBA" id="ARBA00022679"/>
    </source>
</evidence>
<dbReference type="GO" id="GO:0009231">
    <property type="term" value="P:riboflavin biosynthetic process"/>
    <property type="evidence" value="ECO:0007669"/>
    <property type="project" value="UniProtKB-UniRule"/>
</dbReference>
<dbReference type="Pfam" id="PF00885">
    <property type="entry name" value="DMRL_synthase"/>
    <property type="match status" value="1"/>
</dbReference>
<dbReference type="EC" id="2.5.1.78" evidence="3 7"/>
<reference evidence="8 9" key="1">
    <citation type="journal article" date="2016" name="Sci. Rep.">
        <title>Metabolic traits of an uncultured archaeal lineage -MSBL1- from brine pools of the Red Sea.</title>
        <authorList>
            <person name="Mwirichia R."/>
            <person name="Alam I."/>
            <person name="Rashid M."/>
            <person name="Vinu M."/>
            <person name="Ba-Alawi W."/>
            <person name="Anthony Kamau A."/>
            <person name="Kamanda Ngugi D."/>
            <person name="Goker M."/>
            <person name="Klenk H.P."/>
            <person name="Bajic V."/>
            <person name="Stingl U."/>
        </authorList>
    </citation>
    <scope>NUCLEOTIDE SEQUENCE [LARGE SCALE GENOMIC DNA]</scope>
    <source>
        <strain evidence="8">SCGC-AAA261F19</strain>
    </source>
</reference>
<dbReference type="PATRIC" id="fig|1698275.3.peg.86"/>
<dbReference type="UniPathway" id="UPA00275">
    <property type="reaction ID" value="UER00404"/>
</dbReference>
<comment type="similarity">
    <text evidence="2 7">Belongs to the DMRL synthase family.</text>
</comment>
<comment type="caution">
    <text evidence="8">The sequence shown here is derived from an EMBL/GenBank/DDBJ whole genome shotgun (WGS) entry which is preliminary data.</text>
</comment>
<evidence type="ECO:0000313" key="8">
    <source>
        <dbReference type="EMBL" id="KXB03504.1"/>
    </source>
</evidence>
<dbReference type="EMBL" id="LHXZ01000011">
    <property type="protein sequence ID" value="KXB03504.1"/>
    <property type="molecule type" value="Genomic_DNA"/>
</dbReference>
<keyword evidence="5 7" id="KW-0808">Transferase</keyword>
<evidence type="ECO:0000313" key="9">
    <source>
        <dbReference type="Proteomes" id="UP000070565"/>
    </source>
</evidence>
<comment type="function">
    <text evidence="7">Catalyzes the formation of 6,7-dimethyl-8-ribityllumazine by condensation of 5-amino-6-(D-ribitylamino)uracil with 3,4-dihydroxy-2-butanone 4-phosphate. This is the penultimate step in the biosynthesis of riboflavin.</text>
</comment>
<dbReference type="CDD" id="cd09211">
    <property type="entry name" value="Lumazine_synthase_archaeal"/>
    <property type="match status" value="1"/>
</dbReference>
<feature type="binding site" evidence="7">
    <location>
        <position position="115"/>
    </location>
    <ligand>
        <name>(2S)-2-hydroxy-3-oxobutyl phosphate</name>
        <dbReference type="ChEBI" id="CHEBI:58830"/>
    </ligand>
</feature>
<protein>
    <recommendedName>
        <fullName evidence="3 7">6,7-dimethyl-8-ribityllumazine synthase</fullName>
        <shortName evidence="7">DMRL synthase</shortName>
        <shortName evidence="7">LS</shortName>
        <shortName evidence="7">Lumazine synthase</shortName>
        <ecNumber evidence="3 7">2.5.1.78</ecNumber>
    </recommendedName>
</protein>
<comment type="pathway">
    <text evidence="1 7">Cofactor biosynthesis; riboflavin biosynthesis; riboflavin from 2-hydroxy-3-oxobutyl phosphate and 5-amino-6-(D-ribitylamino)uracil: step 1/2.</text>
</comment>
<dbReference type="PANTHER" id="PTHR21058:SF0">
    <property type="entry name" value="6,7-DIMETHYL-8-RIBITYLLUMAZINE SYNTHASE"/>
    <property type="match status" value="1"/>
</dbReference>
<dbReference type="InterPro" id="IPR002180">
    <property type="entry name" value="LS/RS"/>
</dbReference>
<dbReference type="InterPro" id="IPR036467">
    <property type="entry name" value="LS/RS_sf"/>
</dbReference>
<evidence type="ECO:0000256" key="6">
    <source>
        <dbReference type="ARBA" id="ARBA00048785"/>
    </source>
</evidence>
<accession>A0A133VAR3</accession>
<feature type="binding site" evidence="7">
    <location>
        <position position="11"/>
    </location>
    <ligand>
        <name>5-amino-6-(D-ribitylamino)uracil</name>
        <dbReference type="ChEBI" id="CHEBI:15934"/>
    </ligand>
</feature>
<keyword evidence="9" id="KW-1185">Reference proteome</keyword>
<evidence type="ECO:0000256" key="1">
    <source>
        <dbReference type="ARBA" id="ARBA00004917"/>
    </source>
</evidence>
<feature type="binding site" evidence="7">
    <location>
        <begin position="72"/>
        <end position="73"/>
    </location>
    <ligand>
        <name>(2S)-2-hydroxy-3-oxobutyl phosphate</name>
        <dbReference type="ChEBI" id="CHEBI:58830"/>
    </ligand>
</feature>
<dbReference type="Gene3D" id="3.40.50.960">
    <property type="entry name" value="Lumazine/riboflavin synthase"/>
    <property type="match status" value="1"/>
</dbReference>
<dbReference type="GO" id="GO:0000906">
    <property type="term" value="F:6,7-dimethyl-8-ribityllumazine synthase activity"/>
    <property type="evidence" value="ECO:0007669"/>
    <property type="project" value="UniProtKB-UniRule"/>
</dbReference>
<evidence type="ECO:0000256" key="3">
    <source>
        <dbReference type="ARBA" id="ARBA00012664"/>
    </source>
</evidence>
<feature type="binding site" evidence="7">
    <location>
        <begin position="43"/>
        <end position="45"/>
    </location>
    <ligand>
        <name>5-amino-6-(D-ribitylamino)uracil</name>
        <dbReference type="ChEBI" id="CHEBI:15934"/>
    </ligand>
</feature>
<evidence type="ECO:0000256" key="4">
    <source>
        <dbReference type="ARBA" id="ARBA00022619"/>
    </source>
</evidence>
<feature type="binding site" evidence="7">
    <location>
        <begin position="67"/>
        <end position="69"/>
    </location>
    <ligand>
        <name>5-amino-6-(D-ribitylamino)uracil</name>
        <dbReference type="ChEBI" id="CHEBI:15934"/>
    </ligand>
</feature>
<name>A0A133VAR3_9EURY</name>
<dbReference type="HAMAP" id="MF_00178">
    <property type="entry name" value="Lumazine_synth"/>
    <property type="match status" value="1"/>
</dbReference>
<dbReference type="GO" id="GO:0009349">
    <property type="term" value="C:riboflavin synthase complex"/>
    <property type="evidence" value="ECO:0007669"/>
    <property type="project" value="UniProtKB-UniRule"/>
</dbReference>
<dbReference type="NCBIfam" id="TIGR00114">
    <property type="entry name" value="lumazine-synth"/>
    <property type="match status" value="1"/>
</dbReference>
<organism evidence="8 9">
    <name type="scientific">candidate division MSBL1 archaeon SCGC-AAA261F19</name>
    <dbReference type="NCBI Taxonomy" id="1698275"/>
    <lineage>
        <taxon>Archaea</taxon>
        <taxon>Methanobacteriati</taxon>
        <taxon>Methanobacteriota</taxon>
        <taxon>candidate division MSBL1</taxon>
    </lineage>
</organism>
<dbReference type="Proteomes" id="UP000070565">
    <property type="component" value="Unassembled WGS sequence"/>
</dbReference>
<feature type="binding site" evidence="7">
    <location>
        <position position="100"/>
    </location>
    <ligand>
        <name>5-amino-6-(D-ribitylamino)uracil</name>
        <dbReference type="ChEBI" id="CHEBI:15934"/>
    </ligand>
</feature>
<dbReference type="AlphaFoldDB" id="A0A133VAR3"/>
<dbReference type="SUPFAM" id="SSF52121">
    <property type="entry name" value="Lumazine synthase"/>
    <property type="match status" value="1"/>
</dbReference>
<keyword evidence="4 7" id="KW-0686">Riboflavin biosynthesis</keyword>
<comment type="catalytic activity">
    <reaction evidence="6 7">
        <text>(2S)-2-hydroxy-3-oxobutyl phosphate + 5-amino-6-(D-ribitylamino)uracil = 6,7-dimethyl-8-(1-D-ribityl)lumazine + phosphate + 2 H2O + H(+)</text>
        <dbReference type="Rhea" id="RHEA:26152"/>
        <dbReference type="ChEBI" id="CHEBI:15377"/>
        <dbReference type="ChEBI" id="CHEBI:15378"/>
        <dbReference type="ChEBI" id="CHEBI:15934"/>
        <dbReference type="ChEBI" id="CHEBI:43474"/>
        <dbReference type="ChEBI" id="CHEBI:58201"/>
        <dbReference type="ChEBI" id="CHEBI:58830"/>
        <dbReference type="EC" id="2.5.1.78"/>
    </reaction>
</comment>
<evidence type="ECO:0000256" key="2">
    <source>
        <dbReference type="ARBA" id="ARBA00007424"/>
    </source>
</evidence>
<proteinExistence type="inferred from homology"/>
<evidence type="ECO:0000256" key="7">
    <source>
        <dbReference type="HAMAP-Rule" id="MF_00178"/>
    </source>
</evidence>
<gene>
    <name evidence="7" type="primary">ribH</name>
    <name evidence="8" type="ORF">AKJ45_01405</name>
</gene>
<dbReference type="InterPro" id="IPR034964">
    <property type="entry name" value="LS"/>
</dbReference>
<dbReference type="PANTHER" id="PTHR21058">
    <property type="entry name" value="6,7-DIMETHYL-8-RIBITYLLUMAZINE SYNTHASE DMRL SYNTHASE LUMAZINE SYNTHASE"/>
    <property type="match status" value="1"/>
</dbReference>
<feature type="active site" description="Proton donor" evidence="7">
    <location>
        <position position="75"/>
    </location>
</feature>
<sequence>MVRLGIAASEFHWDIVGPMLDFAKRHAEFLGAKVKDELIVPGTFELPQAAKKLASDGEIDAVVALGAVIEGDTQHDEIVMQHASRKLMDLSIELGKPMTLGISGPGETRLQAQERINEYAKRAVEAAVKMVERTTGC</sequence>